<evidence type="ECO:0000256" key="1">
    <source>
        <dbReference type="SAM" id="MobiDB-lite"/>
    </source>
</evidence>
<feature type="region of interest" description="Disordered" evidence="1">
    <location>
        <begin position="112"/>
        <end position="163"/>
    </location>
</feature>
<protein>
    <submittedName>
        <fullName evidence="2">Uncharacterized protein</fullName>
    </submittedName>
</protein>
<evidence type="ECO:0000313" key="3">
    <source>
        <dbReference type="Proteomes" id="UP000245119"/>
    </source>
</evidence>
<feature type="compositionally biased region" description="Basic and acidic residues" evidence="1">
    <location>
        <begin position="112"/>
        <end position="131"/>
    </location>
</feature>
<organism evidence="2 3">
    <name type="scientific">Pomacea canaliculata</name>
    <name type="common">Golden apple snail</name>
    <dbReference type="NCBI Taxonomy" id="400727"/>
    <lineage>
        <taxon>Eukaryota</taxon>
        <taxon>Metazoa</taxon>
        <taxon>Spiralia</taxon>
        <taxon>Lophotrochozoa</taxon>
        <taxon>Mollusca</taxon>
        <taxon>Gastropoda</taxon>
        <taxon>Caenogastropoda</taxon>
        <taxon>Architaenioglossa</taxon>
        <taxon>Ampullarioidea</taxon>
        <taxon>Ampullariidae</taxon>
        <taxon>Pomacea</taxon>
    </lineage>
</organism>
<keyword evidence="3" id="KW-1185">Reference proteome</keyword>
<evidence type="ECO:0000313" key="2">
    <source>
        <dbReference type="EMBL" id="PVD20607.1"/>
    </source>
</evidence>
<dbReference type="AlphaFoldDB" id="A0A2T7NHF1"/>
<gene>
    <name evidence="2" type="ORF">C0Q70_18763</name>
</gene>
<comment type="caution">
    <text evidence="2">The sequence shown here is derived from an EMBL/GenBank/DDBJ whole genome shotgun (WGS) entry which is preliminary data.</text>
</comment>
<reference evidence="2 3" key="1">
    <citation type="submission" date="2018-04" db="EMBL/GenBank/DDBJ databases">
        <title>The genome of golden apple snail Pomacea canaliculata provides insight into stress tolerance and invasive adaptation.</title>
        <authorList>
            <person name="Liu C."/>
            <person name="Liu B."/>
            <person name="Ren Y."/>
            <person name="Zhang Y."/>
            <person name="Wang H."/>
            <person name="Li S."/>
            <person name="Jiang F."/>
            <person name="Yin L."/>
            <person name="Zhang G."/>
            <person name="Qian W."/>
            <person name="Fan W."/>
        </authorList>
    </citation>
    <scope>NUCLEOTIDE SEQUENCE [LARGE SCALE GENOMIC DNA]</scope>
    <source>
        <strain evidence="2">SZHN2017</strain>
        <tissue evidence="2">Muscle</tissue>
    </source>
</reference>
<dbReference type="EMBL" id="PZQS01000012">
    <property type="protein sequence ID" value="PVD20607.1"/>
    <property type="molecule type" value="Genomic_DNA"/>
</dbReference>
<name>A0A2T7NHF1_POMCA</name>
<accession>A0A2T7NHF1</accession>
<dbReference type="Proteomes" id="UP000245119">
    <property type="component" value="Linkage Group LG12"/>
</dbReference>
<proteinExistence type="predicted"/>
<sequence>MQRTLLACDSLTRSQHVCAAQHRPSAAAAAAVVPASFHPLTLLPDRRVAGPLPPTSCAPCCVVDRRSVQFHPYFCCSEAGVSPLTHLASERVRTEFVHIPLVTALHRQGARAARDAVRGKGEDGEEGDRVPGWRQTRARHKTQMGAGQDSMLAPGFLSKEKHC</sequence>